<organism evidence="1 2">
    <name type="scientific">Amycolatopsis bartoniae</name>
    <dbReference type="NCBI Taxonomy" id="941986"/>
    <lineage>
        <taxon>Bacteria</taxon>
        <taxon>Bacillati</taxon>
        <taxon>Actinomycetota</taxon>
        <taxon>Actinomycetes</taxon>
        <taxon>Pseudonocardiales</taxon>
        <taxon>Pseudonocardiaceae</taxon>
        <taxon>Amycolatopsis</taxon>
    </lineage>
</organism>
<gene>
    <name evidence="1" type="ORF">GCM10017566_62300</name>
</gene>
<evidence type="ECO:0000313" key="1">
    <source>
        <dbReference type="EMBL" id="GHF79653.1"/>
    </source>
</evidence>
<dbReference type="AlphaFoldDB" id="A0A8H9M836"/>
<reference evidence="1" key="2">
    <citation type="submission" date="2020-09" db="EMBL/GenBank/DDBJ databases">
        <authorList>
            <person name="Sun Q."/>
            <person name="Zhou Y."/>
        </authorList>
    </citation>
    <scope>NUCLEOTIDE SEQUENCE</scope>
    <source>
        <strain evidence="1">CGMCC 4.7679</strain>
    </source>
</reference>
<comment type="caution">
    <text evidence="1">The sequence shown here is derived from an EMBL/GenBank/DDBJ whole genome shotgun (WGS) entry which is preliminary data.</text>
</comment>
<keyword evidence="2" id="KW-1185">Reference proteome</keyword>
<proteinExistence type="predicted"/>
<protein>
    <submittedName>
        <fullName evidence="1">Uncharacterized protein</fullName>
    </submittedName>
</protein>
<dbReference type="RefSeq" id="WP_145932581.1">
    <property type="nucleotide sequence ID" value="NZ_BNAV01000013.1"/>
</dbReference>
<name>A0A8H9M836_9PSEU</name>
<sequence>MTQVPEWWPRVVAAGERLAAVDTVSELGEFRFVDKAQVYLRIGEAGREFASAAEIGTAERVRVLAVLEDVLEDPAHRPAALTFLTPLAERTRLAELQRLWSSLGPRVRQELALLAAVVPDWMEPAVPAPAKPVVRLADPVTLARQFAESGFVPAAEVVASWQELAELARDELERCGVPASVTASGADAVPTGVCLSVSLEEPYGVFLEWNPLDSGSRRYRALTESRSGTAYLADYIGDVRGLLARAALEVLAAAGFRTLLEYDFLFGGRRAYRVLAPPQRPFA</sequence>
<dbReference type="OrthoDB" id="3630312at2"/>
<accession>A0A8H9M836</accession>
<reference evidence="1" key="1">
    <citation type="journal article" date="2014" name="Int. J. Syst. Evol. Microbiol.">
        <title>Complete genome sequence of Corynebacterium casei LMG S-19264T (=DSM 44701T), isolated from a smear-ripened cheese.</title>
        <authorList>
            <consortium name="US DOE Joint Genome Institute (JGI-PGF)"/>
            <person name="Walter F."/>
            <person name="Albersmeier A."/>
            <person name="Kalinowski J."/>
            <person name="Ruckert C."/>
        </authorList>
    </citation>
    <scope>NUCLEOTIDE SEQUENCE</scope>
    <source>
        <strain evidence="1">CGMCC 4.7679</strain>
    </source>
</reference>
<dbReference type="EMBL" id="BNAV01000013">
    <property type="protein sequence ID" value="GHF79653.1"/>
    <property type="molecule type" value="Genomic_DNA"/>
</dbReference>
<dbReference type="Proteomes" id="UP000658656">
    <property type="component" value="Unassembled WGS sequence"/>
</dbReference>
<evidence type="ECO:0000313" key="2">
    <source>
        <dbReference type="Proteomes" id="UP000658656"/>
    </source>
</evidence>